<evidence type="ECO:0000313" key="4">
    <source>
        <dbReference type="Proteomes" id="UP000199182"/>
    </source>
</evidence>
<keyword evidence="3" id="KW-0255">Endonuclease</keyword>
<evidence type="ECO:0000256" key="2">
    <source>
        <dbReference type="HAMAP-Rule" id="MF_00048"/>
    </source>
</evidence>
<dbReference type="HAMAP" id="MF_00048">
    <property type="entry name" value="UPF0102"/>
    <property type="match status" value="1"/>
</dbReference>
<sequence length="121" mass="13747">MRETGNKGEGYAAEYLKNNGYNTLARNYSSRYGEVDIIASKDEFIVFVEVKTRNSRCAYSPREAVDIAKMRKITKTALCYLQEHPSTLQPRFDVIEIVTKANEPFSVLSCDHIINAFDSVL</sequence>
<dbReference type="EMBL" id="FNID01000019">
    <property type="protein sequence ID" value="SDN42485.1"/>
    <property type="molecule type" value="Genomic_DNA"/>
</dbReference>
<keyword evidence="4" id="KW-1185">Reference proteome</keyword>
<name>A0A1H0BA11_9FIRM</name>
<dbReference type="OrthoDB" id="9802516at2"/>
<dbReference type="NCBIfam" id="NF009150">
    <property type="entry name" value="PRK12497.1-3"/>
    <property type="match status" value="1"/>
</dbReference>
<dbReference type="InterPro" id="IPR011335">
    <property type="entry name" value="Restrct_endonuc-II-like"/>
</dbReference>
<reference evidence="3 4" key="1">
    <citation type="submission" date="2016-10" db="EMBL/GenBank/DDBJ databases">
        <authorList>
            <person name="de Groot N.N."/>
        </authorList>
    </citation>
    <scope>NUCLEOTIDE SEQUENCE [LARGE SCALE GENOMIC DNA]</scope>
    <source>
        <strain evidence="3 4">CGMCC 1.5012</strain>
    </source>
</reference>
<gene>
    <name evidence="3" type="ORF">SAMN05192585_1197</name>
</gene>
<dbReference type="STRING" id="258515.SAMN05192585_1197"/>
<keyword evidence="3" id="KW-0378">Hydrolase</keyword>
<dbReference type="Proteomes" id="UP000199182">
    <property type="component" value="Unassembled WGS sequence"/>
</dbReference>
<comment type="similarity">
    <text evidence="1 2">Belongs to the UPF0102 family.</text>
</comment>
<dbReference type="Pfam" id="PF02021">
    <property type="entry name" value="UPF0102"/>
    <property type="match status" value="1"/>
</dbReference>
<organism evidence="3 4">
    <name type="scientific">Acetanaerobacterium elongatum</name>
    <dbReference type="NCBI Taxonomy" id="258515"/>
    <lineage>
        <taxon>Bacteria</taxon>
        <taxon>Bacillati</taxon>
        <taxon>Bacillota</taxon>
        <taxon>Clostridia</taxon>
        <taxon>Eubacteriales</taxon>
        <taxon>Oscillospiraceae</taxon>
        <taxon>Acetanaerobacterium</taxon>
    </lineage>
</organism>
<evidence type="ECO:0000313" key="3">
    <source>
        <dbReference type="EMBL" id="SDN42485.1"/>
    </source>
</evidence>
<keyword evidence="3" id="KW-0540">Nuclease</keyword>
<dbReference type="NCBIfam" id="TIGR00252">
    <property type="entry name" value="YraN family protein"/>
    <property type="match status" value="1"/>
</dbReference>
<protein>
    <recommendedName>
        <fullName evidence="2">UPF0102 protein SAMN05192585_1197</fullName>
    </recommendedName>
</protein>
<dbReference type="Gene3D" id="3.40.1350.10">
    <property type="match status" value="1"/>
</dbReference>
<dbReference type="InterPro" id="IPR011856">
    <property type="entry name" value="tRNA_endonuc-like_dom_sf"/>
</dbReference>
<dbReference type="InterPro" id="IPR003509">
    <property type="entry name" value="UPF0102_YraN-like"/>
</dbReference>
<dbReference type="SUPFAM" id="SSF52980">
    <property type="entry name" value="Restriction endonuclease-like"/>
    <property type="match status" value="1"/>
</dbReference>
<dbReference type="PANTHER" id="PTHR34039:SF1">
    <property type="entry name" value="UPF0102 PROTEIN YRAN"/>
    <property type="match status" value="1"/>
</dbReference>
<evidence type="ECO:0000256" key="1">
    <source>
        <dbReference type="ARBA" id="ARBA00006738"/>
    </source>
</evidence>
<dbReference type="PANTHER" id="PTHR34039">
    <property type="entry name" value="UPF0102 PROTEIN YRAN"/>
    <property type="match status" value="1"/>
</dbReference>
<accession>A0A1H0BA11</accession>
<dbReference type="GO" id="GO:0003676">
    <property type="term" value="F:nucleic acid binding"/>
    <property type="evidence" value="ECO:0007669"/>
    <property type="project" value="InterPro"/>
</dbReference>
<dbReference type="RefSeq" id="WP_092640430.1">
    <property type="nucleotide sequence ID" value="NZ_FNID01000019.1"/>
</dbReference>
<dbReference type="AlphaFoldDB" id="A0A1H0BA11"/>
<dbReference type="GO" id="GO:0004519">
    <property type="term" value="F:endonuclease activity"/>
    <property type="evidence" value="ECO:0007669"/>
    <property type="project" value="UniProtKB-KW"/>
</dbReference>
<dbReference type="CDD" id="cd20736">
    <property type="entry name" value="PoNe_Nuclease"/>
    <property type="match status" value="1"/>
</dbReference>
<proteinExistence type="inferred from homology"/>